<name>A0A6J5NGY6_9CAUD</name>
<organism evidence="1">
    <name type="scientific">uncultured Caudovirales phage</name>
    <dbReference type="NCBI Taxonomy" id="2100421"/>
    <lineage>
        <taxon>Viruses</taxon>
        <taxon>Duplodnaviria</taxon>
        <taxon>Heunggongvirae</taxon>
        <taxon>Uroviricota</taxon>
        <taxon>Caudoviricetes</taxon>
        <taxon>Peduoviridae</taxon>
        <taxon>Maltschvirus</taxon>
        <taxon>Maltschvirus maltsch</taxon>
    </lineage>
</organism>
<proteinExistence type="predicted"/>
<dbReference type="EMBL" id="LR796684">
    <property type="protein sequence ID" value="CAB4159020.1"/>
    <property type="molecule type" value="Genomic_DNA"/>
</dbReference>
<gene>
    <name evidence="1" type="ORF">UFOVP707_44</name>
</gene>
<accession>A0A6J5NGY6</accession>
<protein>
    <submittedName>
        <fullName evidence="1">Uncharacterized protein</fullName>
    </submittedName>
</protein>
<sequence length="144" mass="15726">MKSYVTFAEDGSLTGAYLQEPPPEHALHIEVPAAIRLRWAEFRANAARDGVEPLPPAPPAVRVPERVTARQAVEALLRTGVTETMVEASLAAIPDATQRAIAQNLWRRSNDFERTNTVLIALATQSLGMTPQQLDELFVLAATL</sequence>
<evidence type="ECO:0000313" key="1">
    <source>
        <dbReference type="EMBL" id="CAB4159020.1"/>
    </source>
</evidence>
<reference evidence="1" key="1">
    <citation type="submission" date="2020-04" db="EMBL/GenBank/DDBJ databases">
        <authorList>
            <person name="Chiriac C."/>
            <person name="Salcher M."/>
            <person name="Ghai R."/>
            <person name="Kavagutti S V."/>
        </authorList>
    </citation>
    <scope>NUCLEOTIDE SEQUENCE</scope>
</reference>